<evidence type="ECO:0000313" key="1">
    <source>
        <dbReference type="EMBL" id="PKF35995.1"/>
    </source>
</evidence>
<evidence type="ECO:0000313" key="2">
    <source>
        <dbReference type="Proteomes" id="UP000233553"/>
    </source>
</evidence>
<protein>
    <submittedName>
        <fullName evidence="1">Uncharacterized protein</fullName>
    </submittedName>
</protein>
<accession>A0A2N0WIQ7</accession>
<dbReference type="AlphaFoldDB" id="A0A2N0WIQ7"/>
<reference evidence="1 2" key="1">
    <citation type="submission" date="2017-12" db="EMBL/GenBank/DDBJ databases">
        <title>Draft Genome sequences of multiple microbial strains isolated from spacecraft associated surfaces.</title>
        <authorList>
            <person name="Seuylemezian A."/>
            <person name="Vaishampayan P."/>
            <person name="Venkateswaran K."/>
        </authorList>
    </citation>
    <scope>NUCLEOTIDE SEQUENCE [LARGE SCALE GENOMIC DNA]</scope>
    <source>
        <strain evidence="1 2">2P01AA</strain>
    </source>
</reference>
<organism evidence="1 2">
    <name type="scientific">Acinetobacter proteolyticus</name>
    <dbReference type="NCBI Taxonomy" id="1776741"/>
    <lineage>
        <taxon>Bacteria</taxon>
        <taxon>Pseudomonadati</taxon>
        <taxon>Pseudomonadota</taxon>
        <taxon>Gammaproteobacteria</taxon>
        <taxon>Moraxellales</taxon>
        <taxon>Moraxellaceae</taxon>
        <taxon>Acinetobacter</taxon>
    </lineage>
</organism>
<gene>
    <name evidence="1" type="ORF">CW311_02150</name>
</gene>
<sequence length="249" mass="29660">MEPEKIYVIRHLSYFYNDEWYKSFFDTRDHLGNITDLFDEKENAIQRWKQLEYDFNHQTNFQNILWCESSNDEFYGQESYLAQKTVDELFNLIQKLECYVYSLYEYPKALKQQVFFDIQQQCYEICPCNTEDDVKNNDFIVANFIENDPLLTFVSPSTSDAYQHTVELKGSLEELSDTPLLLKNLIQNNPDLKFYDTYLIVKARAIPQINPLLKKPIEKELHYLTIEEIYHLEQKLNLVISQSHTLSGK</sequence>
<name>A0A2N0WIQ7_9GAMM</name>
<proteinExistence type="predicted"/>
<dbReference type="Proteomes" id="UP000233553">
    <property type="component" value="Unassembled WGS sequence"/>
</dbReference>
<dbReference type="RefSeq" id="WP_101235510.1">
    <property type="nucleotide sequence ID" value="NZ_PISJ01000003.1"/>
</dbReference>
<comment type="caution">
    <text evidence="1">The sequence shown here is derived from an EMBL/GenBank/DDBJ whole genome shotgun (WGS) entry which is preliminary data.</text>
</comment>
<dbReference type="EMBL" id="PISJ01000003">
    <property type="protein sequence ID" value="PKF35995.1"/>
    <property type="molecule type" value="Genomic_DNA"/>
</dbReference>